<dbReference type="InterPro" id="IPR014721">
    <property type="entry name" value="Ribsml_uS5_D2-typ_fold_subgr"/>
</dbReference>
<evidence type="ECO:0000259" key="8">
    <source>
        <dbReference type="SMART" id="SM01340"/>
    </source>
</evidence>
<dbReference type="PANTHER" id="PTHR10073:SF12">
    <property type="entry name" value="DNA MISMATCH REPAIR PROTEIN MLH1"/>
    <property type="match status" value="1"/>
</dbReference>
<feature type="domain" description="DNA mismatch repair protein S5" evidence="8">
    <location>
        <begin position="209"/>
        <end position="327"/>
    </location>
</feature>
<evidence type="ECO:0000313" key="9">
    <source>
        <dbReference type="EMBL" id="RYM33565.1"/>
    </source>
</evidence>
<dbReference type="InterPro" id="IPR042120">
    <property type="entry name" value="MutL_C_dimsub"/>
</dbReference>
<dbReference type="Gene3D" id="3.30.230.10">
    <property type="match status" value="1"/>
</dbReference>
<dbReference type="Pfam" id="PF13589">
    <property type="entry name" value="HATPase_c_3"/>
    <property type="match status" value="1"/>
</dbReference>
<dbReference type="InterPro" id="IPR020568">
    <property type="entry name" value="Ribosomal_Su5_D2-typ_SF"/>
</dbReference>
<dbReference type="InterPro" id="IPR036890">
    <property type="entry name" value="HATPase_C_sf"/>
</dbReference>
<evidence type="ECO:0000256" key="6">
    <source>
        <dbReference type="SAM" id="MobiDB-lite"/>
    </source>
</evidence>
<dbReference type="NCBIfam" id="TIGR00585">
    <property type="entry name" value="mutl"/>
    <property type="match status" value="1"/>
</dbReference>
<dbReference type="GO" id="GO:0030983">
    <property type="term" value="F:mismatched DNA binding"/>
    <property type="evidence" value="ECO:0007669"/>
    <property type="project" value="InterPro"/>
</dbReference>
<keyword evidence="10" id="KW-1185">Reference proteome</keyword>
<keyword evidence="3 5" id="KW-0227">DNA damage</keyword>
<comment type="similarity">
    <text evidence="1 5">Belongs to the DNA mismatch repair MutL/HexB family.</text>
</comment>
<dbReference type="CDD" id="cd16926">
    <property type="entry name" value="HATPase_MutL-MLH-PMS-like"/>
    <property type="match status" value="1"/>
</dbReference>
<reference evidence="9 10" key="1">
    <citation type="submission" date="2019-02" db="EMBL/GenBank/DDBJ databases">
        <title>Genome sequence of the sea-ice species Brumimicrobium glaciale.</title>
        <authorList>
            <person name="Bowman J.P."/>
        </authorList>
    </citation>
    <scope>NUCLEOTIDE SEQUENCE [LARGE SCALE GENOMIC DNA]</scope>
    <source>
        <strain evidence="9 10">IC156</strain>
    </source>
</reference>
<dbReference type="GO" id="GO:0140664">
    <property type="term" value="F:ATP-dependent DNA damage sensor activity"/>
    <property type="evidence" value="ECO:0007669"/>
    <property type="project" value="InterPro"/>
</dbReference>
<dbReference type="GO" id="GO:0006298">
    <property type="term" value="P:mismatch repair"/>
    <property type="evidence" value="ECO:0007669"/>
    <property type="project" value="UniProtKB-UniRule"/>
</dbReference>
<comment type="caution">
    <text evidence="9">The sequence shown here is derived from an EMBL/GenBank/DDBJ whole genome shotgun (WGS) entry which is preliminary data.</text>
</comment>
<dbReference type="InterPro" id="IPR014762">
    <property type="entry name" value="DNA_mismatch_repair_CS"/>
</dbReference>
<evidence type="ECO:0000256" key="4">
    <source>
        <dbReference type="ARBA" id="ARBA00023204"/>
    </source>
</evidence>
<dbReference type="InterPro" id="IPR020667">
    <property type="entry name" value="DNA_mismatch_repair_MutL"/>
</dbReference>
<feature type="domain" description="MutL C-terminal dimerisation" evidence="7">
    <location>
        <begin position="441"/>
        <end position="580"/>
    </location>
</feature>
<gene>
    <name evidence="5 9" type="primary">mutL</name>
    <name evidence="9" type="ORF">ERX46_11550</name>
</gene>
<dbReference type="Proteomes" id="UP000293952">
    <property type="component" value="Unassembled WGS sequence"/>
</dbReference>
<dbReference type="InterPro" id="IPR038973">
    <property type="entry name" value="MutL/Mlh/Pms-like"/>
</dbReference>
<dbReference type="CDD" id="cd00782">
    <property type="entry name" value="MutL_Trans"/>
    <property type="match status" value="1"/>
</dbReference>
<protein>
    <recommendedName>
        <fullName evidence="2 5">DNA mismatch repair protein MutL</fullName>
    </recommendedName>
</protein>
<comment type="function">
    <text evidence="5">This protein is involved in the repair of mismatches in DNA. It is required for dam-dependent methyl-directed DNA mismatch repair. May act as a 'molecular matchmaker', a protein that promotes the formation of a stable complex between two or more DNA-binding proteins in an ATP-dependent manner without itself being part of a final effector complex.</text>
</comment>
<evidence type="ECO:0000259" key="7">
    <source>
        <dbReference type="SMART" id="SM00853"/>
    </source>
</evidence>
<evidence type="ECO:0000256" key="5">
    <source>
        <dbReference type="HAMAP-Rule" id="MF_00149"/>
    </source>
</evidence>
<evidence type="ECO:0000256" key="2">
    <source>
        <dbReference type="ARBA" id="ARBA00021975"/>
    </source>
</evidence>
<feature type="compositionally biased region" description="Gly residues" evidence="6">
    <location>
        <begin position="380"/>
        <end position="392"/>
    </location>
</feature>
<dbReference type="InterPro" id="IPR002099">
    <property type="entry name" value="MutL/Mlh/PMS"/>
</dbReference>
<dbReference type="InterPro" id="IPR014790">
    <property type="entry name" value="MutL_C"/>
</dbReference>
<dbReference type="GO" id="GO:0032300">
    <property type="term" value="C:mismatch repair complex"/>
    <property type="evidence" value="ECO:0007669"/>
    <property type="project" value="InterPro"/>
</dbReference>
<dbReference type="Gene3D" id="3.30.1370.100">
    <property type="entry name" value="MutL, C-terminal domain, regulatory subdomain"/>
    <property type="match status" value="1"/>
</dbReference>
<dbReference type="Pfam" id="PF01119">
    <property type="entry name" value="DNA_mis_repair"/>
    <property type="match status" value="1"/>
</dbReference>
<keyword evidence="9" id="KW-0540">Nuclease</keyword>
<dbReference type="FunFam" id="3.30.565.10:FF:000003">
    <property type="entry name" value="DNA mismatch repair endonuclease MutL"/>
    <property type="match status" value="1"/>
</dbReference>
<dbReference type="SUPFAM" id="SSF55874">
    <property type="entry name" value="ATPase domain of HSP90 chaperone/DNA topoisomerase II/histidine kinase"/>
    <property type="match status" value="1"/>
</dbReference>
<dbReference type="GO" id="GO:0016887">
    <property type="term" value="F:ATP hydrolysis activity"/>
    <property type="evidence" value="ECO:0007669"/>
    <property type="project" value="InterPro"/>
</dbReference>
<keyword evidence="4 5" id="KW-0234">DNA repair</keyword>
<dbReference type="GO" id="GO:0005524">
    <property type="term" value="F:ATP binding"/>
    <property type="evidence" value="ECO:0007669"/>
    <property type="project" value="InterPro"/>
</dbReference>
<evidence type="ECO:0000256" key="3">
    <source>
        <dbReference type="ARBA" id="ARBA00022763"/>
    </source>
</evidence>
<keyword evidence="9" id="KW-0255">Endonuclease</keyword>
<dbReference type="OrthoDB" id="9763467at2"/>
<dbReference type="EMBL" id="SETE01000004">
    <property type="protein sequence ID" value="RYM33565.1"/>
    <property type="molecule type" value="Genomic_DNA"/>
</dbReference>
<dbReference type="Pfam" id="PF08676">
    <property type="entry name" value="MutL_C"/>
    <property type="match status" value="1"/>
</dbReference>
<dbReference type="GO" id="GO:0004519">
    <property type="term" value="F:endonuclease activity"/>
    <property type="evidence" value="ECO:0007669"/>
    <property type="project" value="UniProtKB-KW"/>
</dbReference>
<dbReference type="PANTHER" id="PTHR10073">
    <property type="entry name" value="DNA MISMATCH REPAIR PROTEIN MLH, PMS, MUTL"/>
    <property type="match status" value="1"/>
</dbReference>
<evidence type="ECO:0000256" key="1">
    <source>
        <dbReference type="ARBA" id="ARBA00006082"/>
    </source>
</evidence>
<keyword evidence="9" id="KW-0378">Hydrolase</keyword>
<dbReference type="HAMAP" id="MF_00149">
    <property type="entry name" value="DNA_mis_repair"/>
    <property type="match status" value="1"/>
</dbReference>
<feature type="region of interest" description="Disordered" evidence="6">
    <location>
        <begin position="372"/>
        <end position="401"/>
    </location>
</feature>
<dbReference type="SUPFAM" id="SSF118116">
    <property type="entry name" value="DNA mismatch repair protein MutL"/>
    <property type="match status" value="1"/>
</dbReference>
<dbReference type="InterPro" id="IPR037198">
    <property type="entry name" value="MutL_C_sf"/>
</dbReference>
<proteinExistence type="inferred from homology"/>
<dbReference type="InterPro" id="IPR013507">
    <property type="entry name" value="DNA_mismatch_S5_2-like"/>
</dbReference>
<dbReference type="Gene3D" id="3.30.1540.20">
    <property type="entry name" value="MutL, C-terminal domain, dimerisation subdomain"/>
    <property type="match status" value="1"/>
</dbReference>
<sequence length="621" mass="69998">MSEVIRLLPDNIANQIAAGEVIQRPASVVKELIENAVDAGANNIELHIKDAGKTSIQIIDDGKGMSEMDARMSFERHATSKITSAADLFTLTTKGFRGEALASIAAIAHVEMDTIEQGEQIGTKIQIAGSKITSQEPSSRGKGTSISVKNLFFNVPARRNFLKSDNVETKHIIEEFNRIALTHPEVGFIFSHNGNVIHKLDGAGLRKRIVDLFGRNFNDKLVPIEEETDIVKVKGFIGKPEFSRKTRGEQYFFVNNRYFKDSYFNHAVVAGYDNLMPPKHYPSYFIYLEVPSNTLDVNVHPTKTEVKFEDDRSIYSIIRSAVKLALGKYNIAPILDFEHEAQFDLSIEQQNSPIRQPEIRVDSSFNPFKSSSSGSSSGFSGSGSSGSFGSSGGSNSFKSLKPNKEEWEDFYKITEEAQEELKTEEEEEISFEEPLKSSSNKIQLHRNLLLIQVKSGAMLVHINRANERVLYDELMEHFMLSPIAAQQLMFPYEYNLLSTQKLEWENNSSTLKRLGFDWDWKNNTLVLSSVPSMLEVEYVTQCLDGIIEKITHEELDKGELVHELILSLSAAATNHRSKALSEEEMNYLIDRLFQSEQHQYSPSGKRILNTISIEELNNYLS</sequence>
<accession>A0A4Q4KK25</accession>
<dbReference type="SUPFAM" id="SSF54211">
    <property type="entry name" value="Ribosomal protein S5 domain 2-like"/>
    <property type="match status" value="1"/>
</dbReference>
<dbReference type="SMART" id="SM00853">
    <property type="entry name" value="MutL_C"/>
    <property type="match status" value="1"/>
</dbReference>
<dbReference type="PROSITE" id="PS00058">
    <property type="entry name" value="DNA_MISMATCH_REPAIR_1"/>
    <property type="match status" value="1"/>
</dbReference>
<dbReference type="Gene3D" id="3.30.565.10">
    <property type="entry name" value="Histidine kinase-like ATPase, C-terminal domain"/>
    <property type="match status" value="1"/>
</dbReference>
<evidence type="ECO:0000313" key="10">
    <source>
        <dbReference type="Proteomes" id="UP000293952"/>
    </source>
</evidence>
<organism evidence="9 10">
    <name type="scientific">Brumimicrobium glaciale</name>
    <dbReference type="NCBI Taxonomy" id="200475"/>
    <lineage>
        <taxon>Bacteria</taxon>
        <taxon>Pseudomonadati</taxon>
        <taxon>Bacteroidota</taxon>
        <taxon>Flavobacteriia</taxon>
        <taxon>Flavobacteriales</taxon>
        <taxon>Crocinitomicaceae</taxon>
        <taxon>Brumimicrobium</taxon>
    </lineage>
</organism>
<dbReference type="SMART" id="SM01340">
    <property type="entry name" value="DNA_mis_repair"/>
    <property type="match status" value="1"/>
</dbReference>
<dbReference type="RefSeq" id="WP_130094025.1">
    <property type="nucleotide sequence ID" value="NZ_SETE01000004.1"/>
</dbReference>
<dbReference type="InterPro" id="IPR042121">
    <property type="entry name" value="MutL_C_regsub"/>
</dbReference>
<name>A0A4Q4KK25_9FLAO</name>
<dbReference type="AlphaFoldDB" id="A0A4Q4KK25"/>